<dbReference type="Pfam" id="PF00447">
    <property type="entry name" value="HSF_DNA-bind"/>
    <property type="match status" value="1"/>
</dbReference>
<dbReference type="SMART" id="SM00415">
    <property type="entry name" value="HSF"/>
    <property type="match status" value="1"/>
</dbReference>
<evidence type="ECO:0000259" key="8">
    <source>
        <dbReference type="SMART" id="SM00415"/>
    </source>
</evidence>
<comment type="subcellular location">
    <subcellularLocation>
        <location evidence="1">Nucleus</location>
    </subcellularLocation>
</comment>
<dbReference type="GO" id="GO:0043565">
    <property type="term" value="F:sequence-specific DNA binding"/>
    <property type="evidence" value="ECO:0007669"/>
    <property type="project" value="InterPro"/>
</dbReference>
<reference evidence="9" key="1">
    <citation type="journal article" date="2021" name="Sci. Rep.">
        <title>Diploid genomic architecture of Nitzschia inconspicua, an elite biomass production diatom.</title>
        <authorList>
            <person name="Oliver A."/>
            <person name="Podell S."/>
            <person name="Pinowska A."/>
            <person name="Traller J.C."/>
            <person name="Smith S.R."/>
            <person name="McClure R."/>
            <person name="Beliaev A."/>
            <person name="Bohutskyi P."/>
            <person name="Hill E.A."/>
            <person name="Rabines A."/>
            <person name="Zheng H."/>
            <person name="Allen L.Z."/>
            <person name="Kuo A."/>
            <person name="Grigoriev I.V."/>
            <person name="Allen A.E."/>
            <person name="Hazlebeck D."/>
            <person name="Allen E.E."/>
        </authorList>
    </citation>
    <scope>NUCLEOTIDE SEQUENCE</scope>
    <source>
        <strain evidence="9">Hildebrandi</strain>
    </source>
</reference>
<dbReference type="InterPro" id="IPR000232">
    <property type="entry name" value="HSF_DNA-bd"/>
</dbReference>
<keyword evidence="2" id="KW-0805">Transcription regulation</keyword>
<evidence type="ECO:0000256" key="4">
    <source>
        <dbReference type="ARBA" id="ARBA00023163"/>
    </source>
</evidence>
<dbReference type="PANTHER" id="PTHR10015">
    <property type="entry name" value="HEAT SHOCK TRANSCRIPTION FACTOR"/>
    <property type="match status" value="1"/>
</dbReference>
<evidence type="ECO:0000313" key="9">
    <source>
        <dbReference type="EMBL" id="KAG7368479.1"/>
    </source>
</evidence>
<gene>
    <name evidence="9" type="ORF">IV203_031222</name>
</gene>
<evidence type="ECO:0000256" key="6">
    <source>
        <dbReference type="RuleBase" id="RU004020"/>
    </source>
</evidence>
<accession>A0A9K3LTU6</accession>
<protein>
    <submittedName>
        <fullName evidence="9">HSF-type DNA-binding protein</fullName>
    </submittedName>
</protein>
<proteinExistence type="inferred from homology"/>
<dbReference type="PANTHER" id="PTHR10015:SF206">
    <property type="entry name" value="HSF-TYPE DNA-BINDING DOMAIN-CONTAINING PROTEIN"/>
    <property type="match status" value="1"/>
</dbReference>
<reference evidence="9" key="2">
    <citation type="submission" date="2021-04" db="EMBL/GenBank/DDBJ databases">
        <authorList>
            <person name="Podell S."/>
        </authorList>
    </citation>
    <scope>NUCLEOTIDE SEQUENCE</scope>
    <source>
        <strain evidence="9">Hildebrandi</strain>
    </source>
</reference>
<evidence type="ECO:0000313" key="10">
    <source>
        <dbReference type="Proteomes" id="UP000693970"/>
    </source>
</evidence>
<comment type="caution">
    <text evidence="9">The sequence shown here is derived from an EMBL/GenBank/DDBJ whole genome shotgun (WGS) entry which is preliminary data.</text>
</comment>
<dbReference type="AlphaFoldDB" id="A0A9K3LTU6"/>
<dbReference type="Proteomes" id="UP000693970">
    <property type="component" value="Unassembled WGS sequence"/>
</dbReference>
<name>A0A9K3LTU6_9STRA</name>
<evidence type="ECO:0000256" key="7">
    <source>
        <dbReference type="SAM" id="Coils"/>
    </source>
</evidence>
<keyword evidence="4" id="KW-0804">Transcription</keyword>
<dbReference type="FunFam" id="1.10.10.10:FF:000027">
    <property type="entry name" value="Heat shock transcription factor 1"/>
    <property type="match status" value="1"/>
</dbReference>
<keyword evidence="7" id="KW-0175">Coiled coil</keyword>
<feature type="domain" description="HSF-type DNA-binding" evidence="8">
    <location>
        <begin position="28"/>
        <end position="128"/>
    </location>
</feature>
<comment type="similarity">
    <text evidence="6">Belongs to the HSF family.</text>
</comment>
<keyword evidence="10" id="KW-1185">Reference proteome</keyword>
<keyword evidence="3 9" id="KW-0238">DNA-binding</keyword>
<keyword evidence="5" id="KW-0539">Nucleus</keyword>
<evidence type="ECO:0000256" key="5">
    <source>
        <dbReference type="ARBA" id="ARBA00023242"/>
    </source>
</evidence>
<dbReference type="EMBL" id="JAGRRH010000006">
    <property type="protein sequence ID" value="KAG7368479.1"/>
    <property type="molecule type" value="Genomic_DNA"/>
</dbReference>
<evidence type="ECO:0000256" key="3">
    <source>
        <dbReference type="ARBA" id="ARBA00023125"/>
    </source>
</evidence>
<feature type="coiled-coil region" evidence="7">
    <location>
        <begin position="142"/>
        <end position="169"/>
    </location>
</feature>
<evidence type="ECO:0000256" key="1">
    <source>
        <dbReference type="ARBA" id="ARBA00004123"/>
    </source>
</evidence>
<sequence length="257" mass="29013">MGSPSTVPSIGDGLSSESSAKRTKRNSLLNKFLSKTYHMVDNWDGEIVCWSNGGNAFTILDQRKFQEEILPKYFNHGKFTSFIRQLNFYGFVKLRSESDLQTHTPAVRFAHEFFRKGRPDLLHKITRSTAQKPEAEMNDSHVEVMQHKIKMLERKVESLEQSIDQKIRQVTVSLTEGYMSRINSLEASYERLLQRITQMHLPMGLSLPSAAMTSVNAASIPSRNGSNIWAGPIGSPLLGQLDANLVSNFVRSNNKSH</sequence>
<dbReference type="GO" id="GO:0005634">
    <property type="term" value="C:nucleus"/>
    <property type="evidence" value="ECO:0007669"/>
    <property type="project" value="UniProtKB-SubCell"/>
</dbReference>
<organism evidence="9 10">
    <name type="scientific">Nitzschia inconspicua</name>
    <dbReference type="NCBI Taxonomy" id="303405"/>
    <lineage>
        <taxon>Eukaryota</taxon>
        <taxon>Sar</taxon>
        <taxon>Stramenopiles</taxon>
        <taxon>Ochrophyta</taxon>
        <taxon>Bacillariophyta</taxon>
        <taxon>Bacillariophyceae</taxon>
        <taxon>Bacillariophycidae</taxon>
        <taxon>Bacillariales</taxon>
        <taxon>Bacillariaceae</taxon>
        <taxon>Nitzschia</taxon>
    </lineage>
</organism>
<evidence type="ECO:0000256" key="2">
    <source>
        <dbReference type="ARBA" id="ARBA00023015"/>
    </source>
</evidence>
<dbReference type="GO" id="GO:0003700">
    <property type="term" value="F:DNA-binding transcription factor activity"/>
    <property type="evidence" value="ECO:0007669"/>
    <property type="project" value="InterPro"/>
</dbReference>
<dbReference type="OrthoDB" id="46489at2759"/>